<evidence type="ECO:0000313" key="2">
    <source>
        <dbReference type="EMBL" id="CAK7324320.1"/>
    </source>
</evidence>
<dbReference type="EMBL" id="CAWUPB010000246">
    <property type="protein sequence ID" value="CAK7324320.1"/>
    <property type="molecule type" value="Genomic_DNA"/>
</dbReference>
<name>A0AAV1QU69_9ROSI</name>
<sequence>MHKGPRYKNWNKGDHTAAAQLQREVHVTFASYGRGHAGTGETIPQQRNCNVKFM</sequence>
<proteinExistence type="predicted"/>
<keyword evidence="3" id="KW-1185">Reference proteome</keyword>
<accession>A0AAV1QU69</accession>
<protein>
    <submittedName>
        <fullName evidence="2">Uncharacterized protein</fullName>
    </submittedName>
</protein>
<evidence type="ECO:0000313" key="3">
    <source>
        <dbReference type="Proteomes" id="UP001314170"/>
    </source>
</evidence>
<feature type="region of interest" description="Disordered" evidence="1">
    <location>
        <begin position="35"/>
        <end position="54"/>
    </location>
</feature>
<comment type="caution">
    <text evidence="2">The sequence shown here is derived from an EMBL/GenBank/DDBJ whole genome shotgun (WGS) entry which is preliminary data.</text>
</comment>
<organism evidence="2 3">
    <name type="scientific">Dovyalis caffra</name>
    <dbReference type="NCBI Taxonomy" id="77055"/>
    <lineage>
        <taxon>Eukaryota</taxon>
        <taxon>Viridiplantae</taxon>
        <taxon>Streptophyta</taxon>
        <taxon>Embryophyta</taxon>
        <taxon>Tracheophyta</taxon>
        <taxon>Spermatophyta</taxon>
        <taxon>Magnoliopsida</taxon>
        <taxon>eudicotyledons</taxon>
        <taxon>Gunneridae</taxon>
        <taxon>Pentapetalae</taxon>
        <taxon>rosids</taxon>
        <taxon>fabids</taxon>
        <taxon>Malpighiales</taxon>
        <taxon>Salicaceae</taxon>
        <taxon>Flacourtieae</taxon>
        <taxon>Dovyalis</taxon>
    </lineage>
</organism>
<dbReference type="AlphaFoldDB" id="A0AAV1QU69"/>
<dbReference type="Proteomes" id="UP001314170">
    <property type="component" value="Unassembled WGS sequence"/>
</dbReference>
<reference evidence="2 3" key="1">
    <citation type="submission" date="2024-01" db="EMBL/GenBank/DDBJ databases">
        <authorList>
            <person name="Waweru B."/>
        </authorList>
    </citation>
    <scope>NUCLEOTIDE SEQUENCE [LARGE SCALE GENOMIC DNA]</scope>
</reference>
<feature type="compositionally biased region" description="Polar residues" evidence="1">
    <location>
        <begin position="42"/>
        <end position="54"/>
    </location>
</feature>
<evidence type="ECO:0000256" key="1">
    <source>
        <dbReference type="SAM" id="MobiDB-lite"/>
    </source>
</evidence>
<gene>
    <name evidence="2" type="ORF">DCAF_LOCUS1960</name>
</gene>